<dbReference type="InParanoid" id="A0A194X4N8"/>
<proteinExistence type="predicted"/>
<accession>A0A194X4N8</accession>
<feature type="transmembrane region" description="Helical" evidence="1">
    <location>
        <begin position="261"/>
        <end position="279"/>
    </location>
</feature>
<evidence type="ECO:0000256" key="1">
    <source>
        <dbReference type="SAM" id="Phobius"/>
    </source>
</evidence>
<evidence type="ECO:0000313" key="3">
    <source>
        <dbReference type="Proteomes" id="UP000070700"/>
    </source>
</evidence>
<dbReference type="Proteomes" id="UP000070700">
    <property type="component" value="Unassembled WGS sequence"/>
</dbReference>
<feature type="transmembrane region" description="Helical" evidence="1">
    <location>
        <begin position="348"/>
        <end position="364"/>
    </location>
</feature>
<protein>
    <submittedName>
        <fullName evidence="2">Uncharacterized protein</fullName>
    </submittedName>
</protein>
<feature type="transmembrane region" description="Helical" evidence="1">
    <location>
        <begin position="384"/>
        <end position="404"/>
    </location>
</feature>
<keyword evidence="1" id="KW-0812">Transmembrane</keyword>
<name>A0A194X4N8_MOLSC</name>
<gene>
    <name evidence="2" type="ORF">LY89DRAFT_670653</name>
</gene>
<keyword evidence="3" id="KW-1185">Reference proteome</keyword>
<reference evidence="2 3" key="1">
    <citation type="submission" date="2015-10" db="EMBL/GenBank/DDBJ databases">
        <title>Full genome of DAOMC 229536 Phialocephala scopiformis, a fungal endophyte of spruce producing the potent anti-insectan compound rugulosin.</title>
        <authorList>
            <consortium name="DOE Joint Genome Institute"/>
            <person name="Walker A.K."/>
            <person name="Frasz S.L."/>
            <person name="Seifert K.A."/>
            <person name="Miller J.D."/>
            <person name="Mondo S.J."/>
            <person name="Labutti K."/>
            <person name="Lipzen A."/>
            <person name="Dockter R."/>
            <person name="Kennedy M."/>
            <person name="Grigoriev I.V."/>
            <person name="Spatafora J.W."/>
        </authorList>
    </citation>
    <scope>NUCLEOTIDE SEQUENCE [LARGE SCALE GENOMIC DNA]</scope>
    <source>
        <strain evidence="2 3">CBS 120377</strain>
    </source>
</reference>
<evidence type="ECO:0000313" key="2">
    <source>
        <dbReference type="EMBL" id="KUJ15148.1"/>
    </source>
</evidence>
<dbReference type="KEGG" id="psco:LY89DRAFT_670653"/>
<dbReference type="RefSeq" id="XP_018069503.1">
    <property type="nucleotide sequence ID" value="XM_018213174.1"/>
</dbReference>
<keyword evidence="1" id="KW-1133">Transmembrane helix</keyword>
<keyword evidence="1" id="KW-0472">Membrane</keyword>
<organism evidence="2 3">
    <name type="scientific">Mollisia scopiformis</name>
    <name type="common">Conifer needle endophyte fungus</name>
    <name type="synonym">Phialocephala scopiformis</name>
    <dbReference type="NCBI Taxonomy" id="149040"/>
    <lineage>
        <taxon>Eukaryota</taxon>
        <taxon>Fungi</taxon>
        <taxon>Dikarya</taxon>
        <taxon>Ascomycota</taxon>
        <taxon>Pezizomycotina</taxon>
        <taxon>Leotiomycetes</taxon>
        <taxon>Helotiales</taxon>
        <taxon>Mollisiaceae</taxon>
        <taxon>Mollisia</taxon>
    </lineage>
</organism>
<feature type="transmembrane region" description="Helical" evidence="1">
    <location>
        <begin position="416"/>
        <end position="439"/>
    </location>
</feature>
<dbReference type="OrthoDB" id="5419251at2759"/>
<dbReference type="EMBL" id="KQ947418">
    <property type="protein sequence ID" value="KUJ15148.1"/>
    <property type="molecule type" value="Genomic_DNA"/>
</dbReference>
<dbReference type="GeneID" id="28822900"/>
<sequence length="504" mass="55852">MADQITTVSSLPPGYGTLAGTVYAIIASPPADWNNIAWAKMGRVPRFSTLFRPSQHQSTSEASGDHEIVFRLRDALSRSITKRMRKFRAFELDIILKRDIAVLYVISLWASSFESNQERQKGGIDAVYQQINSIDLESIQRSRTSETSQNSNSIIPVDSCPLPSTGSGKIWTLDVRLQVVQYTADRTPVQAMIHTLSMQDFEDAMASALQGWTFNSNVWSTSMNRIINTIKDNNSTTVVLVQAAAPFDILVVEIAFKAVEVLLACAVILGSTAGAWLGLTLGSIFPRRAAAGLFVSSYGQTLGGKMGNFEGNLPYPWPPAGTVWSETEGHDSYCVLPQVKLSDKWRNAIGYWIQFCLLMVYRHFKLPVRNALGFGPYVFTRDAVRYIVLALEPFIIVTSGNILHQRLRKFQGGYSLRNILAIGVYVIMLSASLTIIVLGQKSFLNPMQSHWIGELVDLFAAAGSVALINIELENEKSLLAEKWILIWAIGACTIYRINDKVKLG</sequence>
<dbReference type="AlphaFoldDB" id="A0A194X4N8"/>